<keyword evidence="5 10" id="KW-1133">Transmembrane helix</keyword>
<dbReference type="GO" id="GO:0000750">
    <property type="term" value="P:pheromone-dependent signal transduction involved in conjugation with cellular fusion"/>
    <property type="evidence" value="ECO:0007669"/>
    <property type="project" value="TreeGrafter"/>
</dbReference>
<dbReference type="Pfam" id="PF02076">
    <property type="entry name" value="STE3"/>
    <property type="match status" value="1"/>
</dbReference>
<dbReference type="GO" id="GO:0004932">
    <property type="term" value="F:mating-type factor pheromone receptor activity"/>
    <property type="evidence" value="ECO:0007669"/>
    <property type="project" value="InterPro"/>
</dbReference>
<dbReference type="EMBL" id="JAATWM020000043">
    <property type="protein sequence ID" value="KAF9871634.1"/>
    <property type="molecule type" value="Genomic_DNA"/>
</dbReference>
<sequence length="256" mass="29134">MSPISHTLVARTIEIIPRPATTPFTTPLLTTNLVCRVVLAFLANVVCLVPLKNLCRNGEFAAVVFITTVIFLNTDTIINSLIWRDDDIEKWWRGWVWCDVHPYIYQPALTIYATSVVAIMRNLSEQVNLLRVGPLTVIEKRKRTWLQALIIFPLPIIQLGWVYPLSGQRYTVGTLKGCLWSTTPNWVCIVFFLLPIPIVALVGGFYSSLTWRRYSQIKQIGSDTGETGRGSSWASRPYWSASKNTWFTFFTTPSLF</sequence>
<feature type="transmembrane region" description="Helical" evidence="10">
    <location>
        <begin position="144"/>
        <end position="163"/>
    </location>
</feature>
<dbReference type="PANTHER" id="PTHR28097">
    <property type="entry name" value="PHEROMONE A FACTOR RECEPTOR"/>
    <property type="match status" value="1"/>
</dbReference>
<evidence type="ECO:0000256" key="10">
    <source>
        <dbReference type="SAM" id="Phobius"/>
    </source>
</evidence>
<feature type="transmembrane region" description="Helical" evidence="10">
    <location>
        <begin position="28"/>
        <end position="49"/>
    </location>
</feature>
<keyword evidence="9" id="KW-0807">Transducer</keyword>
<gene>
    <name evidence="11" type="ORF">CkaCkLH20_10832</name>
</gene>
<dbReference type="InterPro" id="IPR001499">
    <property type="entry name" value="GPCR_STE3"/>
</dbReference>
<comment type="subcellular location">
    <subcellularLocation>
        <location evidence="1">Membrane</location>
        <topology evidence="1">Multi-pass membrane protein</topology>
    </subcellularLocation>
</comment>
<evidence type="ECO:0000256" key="6">
    <source>
        <dbReference type="ARBA" id="ARBA00023040"/>
    </source>
</evidence>
<keyword evidence="8 11" id="KW-0675">Receptor</keyword>
<evidence type="ECO:0000256" key="5">
    <source>
        <dbReference type="ARBA" id="ARBA00022989"/>
    </source>
</evidence>
<evidence type="ECO:0000256" key="1">
    <source>
        <dbReference type="ARBA" id="ARBA00004141"/>
    </source>
</evidence>
<dbReference type="GO" id="GO:0005886">
    <property type="term" value="C:plasma membrane"/>
    <property type="evidence" value="ECO:0007669"/>
    <property type="project" value="TreeGrafter"/>
</dbReference>
<keyword evidence="7 10" id="KW-0472">Membrane</keyword>
<accession>A0A9P6LDF8</accession>
<feature type="transmembrane region" description="Helical" evidence="10">
    <location>
        <begin position="103"/>
        <end position="123"/>
    </location>
</feature>
<keyword evidence="6" id="KW-0297">G-protein coupled receptor</keyword>
<evidence type="ECO:0000313" key="12">
    <source>
        <dbReference type="Proteomes" id="UP000781932"/>
    </source>
</evidence>
<evidence type="ECO:0000256" key="7">
    <source>
        <dbReference type="ARBA" id="ARBA00023136"/>
    </source>
</evidence>
<keyword evidence="12" id="KW-1185">Reference proteome</keyword>
<comment type="caution">
    <text evidence="11">The sequence shown here is derived from an EMBL/GenBank/DDBJ whole genome shotgun (WGS) entry which is preliminary data.</text>
</comment>
<dbReference type="GeneID" id="62166620"/>
<keyword evidence="3" id="KW-0589">Pheromone response</keyword>
<organism evidence="11 12">
    <name type="scientific">Colletotrichum karsti</name>
    <dbReference type="NCBI Taxonomy" id="1095194"/>
    <lineage>
        <taxon>Eukaryota</taxon>
        <taxon>Fungi</taxon>
        <taxon>Dikarya</taxon>
        <taxon>Ascomycota</taxon>
        <taxon>Pezizomycotina</taxon>
        <taxon>Sordariomycetes</taxon>
        <taxon>Hypocreomycetidae</taxon>
        <taxon>Glomerellales</taxon>
        <taxon>Glomerellaceae</taxon>
        <taxon>Colletotrichum</taxon>
        <taxon>Colletotrichum boninense species complex</taxon>
    </lineage>
</organism>
<evidence type="ECO:0000256" key="9">
    <source>
        <dbReference type="ARBA" id="ARBA00023224"/>
    </source>
</evidence>
<feature type="transmembrane region" description="Helical" evidence="10">
    <location>
        <begin position="61"/>
        <end position="83"/>
    </location>
</feature>
<feature type="transmembrane region" description="Helical" evidence="10">
    <location>
        <begin position="183"/>
        <end position="206"/>
    </location>
</feature>
<evidence type="ECO:0000256" key="8">
    <source>
        <dbReference type="ARBA" id="ARBA00023170"/>
    </source>
</evidence>
<dbReference type="Proteomes" id="UP000781932">
    <property type="component" value="Unassembled WGS sequence"/>
</dbReference>
<dbReference type="PANTHER" id="PTHR28097:SF1">
    <property type="entry name" value="PHEROMONE A FACTOR RECEPTOR"/>
    <property type="match status" value="1"/>
</dbReference>
<evidence type="ECO:0000256" key="2">
    <source>
        <dbReference type="ARBA" id="ARBA00011085"/>
    </source>
</evidence>
<protein>
    <submittedName>
        <fullName evidence="11">Pheromone receptor 1</fullName>
    </submittedName>
</protein>
<name>A0A9P6LDF8_9PEZI</name>
<comment type="similarity">
    <text evidence="2">Belongs to the G-protein coupled receptor 4 family.</text>
</comment>
<reference evidence="11" key="2">
    <citation type="submission" date="2020-11" db="EMBL/GenBank/DDBJ databases">
        <title>Whole genome sequencing of Colletotrichum sp.</title>
        <authorList>
            <person name="Li H."/>
        </authorList>
    </citation>
    <scope>NUCLEOTIDE SEQUENCE</scope>
    <source>
        <strain evidence="11">CkLH20</strain>
    </source>
</reference>
<evidence type="ECO:0000256" key="4">
    <source>
        <dbReference type="ARBA" id="ARBA00022692"/>
    </source>
</evidence>
<reference evidence="11" key="1">
    <citation type="submission" date="2020-03" db="EMBL/GenBank/DDBJ databases">
        <authorList>
            <person name="He L."/>
        </authorList>
    </citation>
    <scope>NUCLEOTIDE SEQUENCE</scope>
    <source>
        <strain evidence="11">CkLH20</strain>
    </source>
</reference>
<dbReference type="RefSeq" id="XP_038741095.1">
    <property type="nucleotide sequence ID" value="XM_038893546.1"/>
</dbReference>
<keyword evidence="4 10" id="KW-0812">Transmembrane</keyword>
<evidence type="ECO:0000256" key="3">
    <source>
        <dbReference type="ARBA" id="ARBA00022507"/>
    </source>
</evidence>
<dbReference type="AlphaFoldDB" id="A0A9P6LDF8"/>
<evidence type="ECO:0000313" key="11">
    <source>
        <dbReference type="EMBL" id="KAF9871634.1"/>
    </source>
</evidence>
<dbReference type="OrthoDB" id="2874149at2759"/>
<proteinExistence type="inferred from homology"/>